<keyword evidence="5" id="KW-1185">Reference proteome</keyword>
<protein>
    <recommendedName>
        <fullName evidence="2">Tf2-1-like SH3-like domain-containing protein</fullName>
    </recommendedName>
</protein>
<dbReference type="EMBL" id="NBNE01000366">
    <property type="protein sequence ID" value="OWZ20047.1"/>
    <property type="molecule type" value="Genomic_DNA"/>
</dbReference>
<evidence type="ECO:0000259" key="2">
    <source>
        <dbReference type="Pfam" id="PF24626"/>
    </source>
</evidence>
<dbReference type="InterPro" id="IPR056924">
    <property type="entry name" value="SH3_Tf2-1"/>
</dbReference>
<reference evidence="3" key="3">
    <citation type="submission" date="2017-03" db="EMBL/GenBank/DDBJ databases">
        <authorList>
            <person name="Afonso C.L."/>
            <person name="Miller P.J."/>
            <person name="Scott M.A."/>
            <person name="Spackman E."/>
            <person name="Goraichik I."/>
            <person name="Dimitrov K.M."/>
            <person name="Suarez D.L."/>
            <person name="Swayne D.E."/>
        </authorList>
    </citation>
    <scope>NUCLEOTIDE SEQUENCE</scope>
    <source>
        <strain evidence="3">Zdho120</strain>
    </source>
</reference>
<organism evidence="3 5">
    <name type="scientific">Phytophthora megakarya</name>
    <dbReference type="NCBI Taxonomy" id="4795"/>
    <lineage>
        <taxon>Eukaryota</taxon>
        <taxon>Sar</taxon>
        <taxon>Stramenopiles</taxon>
        <taxon>Oomycota</taxon>
        <taxon>Peronosporomycetes</taxon>
        <taxon>Peronosporales</taxon>
        <taxon>Peronosporaceae</taxon>
        <taxon>Phytophthora</taxon>
    </lineage>
</organism>
<feature type="domain" description="Tf2-1-like SH3-like" evidence="2">
    <location>
        <begin position="68"/>
        <end position="113"/>
    </location>
</feature>
<comment type="caution">
    <text evidence="3">The sequence shown here is derived from an EMBL/GenBank/DDBJ whole genome shotgun (WGS) entry which is preliminary data.</text>
</comment>
<dbReference type="EMBL" id="NBNE01000366">
    <property type="protein sequence ID" value="OWZ20041.1"/>
    <property type="molecule type" value="Genomic_DNA"/>
</dbReference>
<gene>
    <name evidence="3" type="ORF">PHMEG_0005587</name>
    <name evidence="4" type="ORF">PHMEG_0005593</name>
</gene>
<name>A0A225WQZ7_9STRA</name>
<reference evidence="5" key="2">
    <citation type="submission" date="2017-03" db="EMBL/GenBank/DDBJ databases">
        <title>Phytopthora megakarya and P. palmivora, two closely related causual agents of cacao black pod achieved similar genome size and gene model numbers by different mechanisms.</title>
        <authorList>
            <person name="Ali S."/>
            <person name="Shao J."/>
            <person name="Larry D.J."/>
            <person name="Kronmiller B."/>
            <person name="Shen D."/>
            <person name="Strem M.D."/>
            <person name="Melnick R.L."/>
            <person name="Guiltinan M.J."/>
            <person name="Tyler B.M."/>
            <person name="Meinhardt L.W."/>
            <person name="Bailey B.A."/>
        </authorList>
    </citation>
    <scope>NUCLEOTIDE SEQUENCE [LARGE SCALE GENOMIC DNA]</scope>
    <source>
        <strain evidence="5">zdho120</strain>
    </source>
</reference>
<accession>A0A225WQZ7</accession>
<sequence length="133" mass="15714">MVKEYQATEKARRTKKHNETIPGRERRMRSETGQTVTLNEGRLRPEQCLTNRTLMQRLYMEQVKPGLTKTLAHRWHGPFRVKKNVEEFVYKLELPDRNGYRFYLVVHVSRLKAVDEFGDRPSARLTPDVNEAS</sequence>
<dbReference type="Proteomes" id="UP000198211">
    <property type="component" value="Unassembled WGS sequence"/>
</dbReference>
<dbReference type="Pfam" id="PF24626">
    <property type="entry name" value="SH3_Tf2-1"/>
    <property type="match status" value="1"/>
</dbReference>
<proteinExistence type="predicted"/>
<dbReference type="AlphaFoldDB" id="A0A225WQZ7"/>
<feature type="region of interest" description="Disordered" evidence="1">
    <location>
        <begin position="1"/>
        <end position="34"/>
    </location>
</feature>
<evidence type="ECO:0000313" key="3">
    <source>
        <dbReference type="EMBL" id="OWZ20041.1"/>
    </source>
</evidence>
<feature type="compositionally biased region" description="Basic and acidic residues" evidence="1">
    <location>
        <begin position="1"/>
        <end position="30"/>
    </location>
</feature>
<evidence type="ECO:0000313" key="5">
    <source>
        <dbReference type="Proteomes" id="UP000198211"/>
    </source>
</evidence>
<evidence type="ECO:0000256" key="1">
    <source>
        <dbReference type="SAM" id="MobiDB-lite"/>
    </source>
</evidence>
<reference evidence="3" key="1">
    <citation type="journal article" date="2017" name="Genome Biol. Evol.">
        <title>Phytophthora megakarya and P. palmivora, closely related causal agents of cacao black pod rot, underwent increases in genome sizes and gene numbers by different mechanisms.</title>
        <authorList>
            <person name="Ali S.S."/>
            <person name="Shao J."/>
            <person name="Lary D.J."/>
            <person name="Kronmiller B."/>
            <person name="Shen D."/>
            <person name="Strem M.D."/>
            <person name="Amoako-Attah I."/>
            <person name="Akrofi A.Y."/>
            <person name="Begoude B.A."/>
            <person name="Ten Hoopen G.M."/>
            <person name="Coulibaly K."/>
            <person name="Kebe B.I."/>
            <person name="Melnick R.L."/>
            <person name="Guiltinan M.J."/>
            <person name="Tyler B.M."/>
            <person name="Meinhardt L.W."/>
            <person name="Bailey B.A."/>
        </authorList>
    </citation>
    <scope>NUCLEOTIDE SEQUENCE</scope>
    <source>
        <strain evidence="3">Zdho120</strain>
    </source>
</reference>
<evidence type="ECO:0000313" key="4">
    <source>
        <dbReference type="EMBL" id="OWZ20047.1"/>
    </source>
</evidence>